<evidence type="ECO:0000256" key="3">
    <source>
        <dbReference type="ARBA" id="ARBA00023125"/>
    </source>
</evidence>
<organism evidence="5">
    <name type="scientific">freshwater metagenome</name>
    <dbReference type="NCBI Taxonomy" id="449393"/>
    <lineage>
        <taxon>unclassified sequences</taxon>
        <taxon>metagenomes</taxon>
        <taxon>ecological metagenomes</taxon>
    </lineage>
</organism>
<dbReference type="GO" id="GO:0045892">
    <property type="term" value="P:negative regulation of DNA-templated transcription"/>
    <property type="evidence" value="ECO:0007669"/>
    <property type="project" value="InterPro"/>
</dbReference>
<evidence type="ECO:0000313" key="6">
    <source>
        <dbReference type="EMBL" id="CAB4864211.1"/>
    </source>
</evidence>
<sequence length="139" mass="15438">MPRAFPKFYTMSYLSEMGRMMKPLGGLERRVMEILWVSEGAVPAPDIAAQLPSHAYTTIMTILHRLGKKGYVTRVRVGRSFSYVASESLASFSAKTMHDTLELAHDRAAVLAAFVALGTHEDRAQLSLALEQLSQQQQP</sequence>
<dbReference type="EMBL" id="CAFBLT010000001">
    <property type="protein sequence ID" value="CAB4864211.1"/>
    <property type="molecule type" value="Genomic_DNA"/>
</dbReference>
<dbReference type="GO" id="GO:0003677">
    <property type="term" value="F:DNA binding"/>
    <property type="evidence" value="ECO:0007669"/>
    <property type="project" value="UniProtKB-KW"/>
</dbReference>
<evidence type="ECO:0000256" key="2">
    <source>
        <dbReference type="ARBA" id="ARBA00023015"/>
    </source>
</evidence>
<evidence type="ECO:0000313" key="5">
    <source>
        <dbReference type="EMBL" id="CAB4824001.1"/>
    </source>
</evidence>
<evidence type="ECO:0000313" key="7">
    <source>
        <dbReference type="EMBL" id="CAB5027171.1"/>
    </source>
</evidence>
<dbReference type="Gene3D" id="1.10.10.10">
    <property type="entry name" value="Winged helix-like DNA-binding domain superfamily/Winged helix DNA-binding domain"/>
    <property type="match status" value="1"/>
</dbReference>
<keyword evidence="4" id="KW-0804">Transcription</keyword>
<dbReference type="EMBL" id="CAFBPM010000013">
    <property type="protein sequence ID" value="CAB5027171.1"/>
    <property type="molecule type" value="Genomic_DNA"/>
</dbReference>
<gene>
    <name evidence="5" type="ORF">UFOPK3164_00617</name>
    <name evidence="6" type="ORF">UFOPK3427_00388</name>
    <name evidence="7" type="ORF">UFOPK4112_01307</name>
</gene>
<protein>
    <submittedName>
        <fullName evidence="5">Unannotated protein</fullName>
    </submittedName>
</protein>
<keyword evidence="2" id="KW-0805">Transcription regulation</keyword>
<proteinExistence type="inferred from homology"/>
<dbReference type="InterPro" id="IPR005650">
    <property type="entry name" value="BlaI_family"/>
</dbReference>
<keyword evidence="3" id="KW-0238">DNA-binding</keyword>
<dbReference type="AlphaFoldDB" id="A0A6J6ZU59"/>
<dbReference type="Pfam" id="PF03965">
    <property type="entry name" value="Penicillinase_R"/>
    <property type="match status" value="1"/>
</dbReference>
<reference evidence="5" key="1">
    <citation type="submission" date="2020-05" db="EMBL/GenBank/DDBJ databases">
        <authorList>
            <person name="Chiriac C."/>
            <person name="Salcher M."/>
            <person name="Ghai R."/>
            <person name="Kavagutti S V."/>
        </authorList>
    </citation>
    <scope>NUCLEOTIDE SEQUENCE</scope>
</reference>
<evidence type="ECO:0000256" key="4">
    <source>
        <dbReference type="ARBA" id="ARBA00023163"/>
    </source>
</evidence>
<accession>A0A6J6ZU59</accession>
<dbReference type="EMBL" id="CAFABE010000020">
    <property type="protein sequence ID" value="CAB4824001.1"/>
    <property type="molecule type" value="Genomic_DNA"/>
</dbReference>
<name>A0A6J6ZU59_9ZZZZ</name>
<comment type="similarity">
    <text evidence="1">Belongs to the BlaI transcriptional regulatory family.</text>
</comment>
<evidence type="ECO:0000256" key="1">
    <source>
        <dbReference type="ARBA" id="ARBA00011046"/>
    </source>
</evidence>
<dbReference type="InterPro" id="IPR036388">
    <property type="entry name" value="WH-like_DNA-bd_sf"/>
</dbReference>
<dbReference type="SUPFAM" id="SSF46785">
    <property type="entry name" value="Winged helix' DNA-binding domain"/>
    <property type="match status" value="1"/>
</dbReference>
<dbReference type="InterPro" id="IPR036390">
    <property type="entry name" value="WH_DNA-bd_sf"/>
</dbReference>